<organism evidence="8 9">
    <name type="scientific">Nocardiopsis changdeensis</name>
    <dbReference type="NCBI Taxonomy" id="2831969"/>
    <lineage>
        <taxon>Bacteria</taxon>
        <taxon>Bacillati</taxon>
        <taxon>Actinomycetota</taxon>
        <taxon>Actinomycetes</taxon>
        <taxon>Streptosporangiales</taxon>
        <taxon>Nocardiopsidaceae</taxon>
        <taxon>Nocardiopsis</taxon>
    </lineage>
</organism>
<evidence type="ECO:0000256" key="5">
    <source>
        <dbReference type="ARBA" id="ARBA00022989"/>
    </source>
</evidence>
<reference evidence="8 9" key="1">
    <citation type="submission" date="2021-05" db="EMBL/GenBank/DDBJ databases">
        <title>Direct Submission.</title>
        <authorList>
            <person name="Li K."/>
            <person name="Gao J."/>
        </authorList>
    </citation>
    <scope>NUCLEOTIDE SEQUENCE [LARGE SCALE GENOMIC DNA]</scope>
    <source>
        <strain evidence="8 9">Mg02</strain>
    </source>
</reference>
<feature type="transmembrane region" description="Helical" evidence="7">
    <location>
        <begin position="55"/>
        <end position="74"/>
    </location>
</feature>
<evidence type="ECO:0000256" key="7">
    <source>
        <dbReference type="SAM" id="Phobius"/>
    </source>
</evidence>
<feature type="transmembrane region" description="Helical" evidence="7">
    <location>
        <begin position="28"/>
        <end position="49"/>
    </location>
</feature>
<evidence type="ECO:0000256" key="4">
    <source>
        <dbReference type="ARBA" id="ARBA00022692"/>
    </source>
</evidence>
<keyword evidence="5 7" id="KW-1133">Transmembrane helix</keyword>
<evidence type="ECO:0000256" key="1">
    <source>
        <dbReference type="ARBA" id="ARBA00004141"/>
    </source>
</evidence>
<accession>A0ABX8BSX9</accession>
<dbReference type="EMBL" id="CP074133">
    <property type="protein sequence ID" value="QUX25166.1"/>
    <property type="molecule type" value="Genomic_DNA"/>
</dbReference>
<evidence type="ECO:0000313" key="9">
    <source>
        <dbReference type="Proteomes" id="UP000676079"/>
    </source>
</evidence>
<dbReference type="CDD" id="cd13962">
    <property type="entry name" value="PT_UbiA_UBIAD1"/>
    <property type="match status" value="1"/>
</dbReference>
<feature type="transmembrane region" description="Helical" evidence="7">
    <location>
        <begin position="300"/>
        <end position="318"/>
    </location>
</feature>
<comment type="subcellular location">
    <subcellularLocation>
        <location evidence="1">Membrane</location>
        <topology evidence="1">Multi-pass membrane protein</topology>
    </subcellularLocation>
</comment>
<feature type="transmembrane region" description="Helical" evidence="7">
    <location>
        <begin position="262"/>
        <end position="279"/>
    </location>
</feature>
<evidence type="ECO:0000256" key="2">
    <source>
        <dbReference type="ARBA" id="ARBA00004863"/>
    </source>
</evidence>
<feature type="transmembrane region" description="Helical" evidence="7">
    <location>
        <begin position="237"/>
        <end position="256"/>
    </location>
</feature>
<gene>
    <name evidence="8" type="ORF">KGD84_13425</name>
</gene>
<feature type="transmembrane region" description="Helical" evidence="7">
    <location>
        <begin position="117"/>
        <end position="136"/>
    </location>
</feature>
<evidence type="ECO:0000256" key="3">
    <source>
        <dbReference type="ARBA" id="ARBA00022428"/>
    </source>
</evidence>
<keyword evidence="3" id="KW-0474">Menaquinone biosynthesis</keyword>
<feature type="transmembrane region" description="Helical" evidence="7">
    <location>
        <begin position="142"/>
        <end position="159"/>
    </location>
</feature>
<sequence length="319" mass="34095">MSTTSPPRTARGPLHAVGRYARLVKYKFVIDFFLALVIVATLLGPAALVSGTTPLALLFFALGMLGVLAAVMTLDDVTGAQDGSDTANYVETPSGQLRPLSRKPLLTGEITVRDARAFGLAGLVWGVLWWAAALLYAPGEPWVIVTMALLAFLSVQYSWGLKFSYYGLGEAVLLFSAAAFLIAPYGLVTGQLPLMVLVQGLLFGFGQLLIAGYSNTNDVRGDAEAGRRTVAVLTSEFGNKVFLAVLTCVNLAVIVVPVAVGALPWTFLLVLAPFVVLRVRQYAGFLRTGDPLVARSRGIWAFRTVVACLLLFNVLEAVL</sequence>
<feature type="transmembrane region" description="Helical" evidence="7">
    <location>
        <begin position="194"/>
        <end position="216"/>
    </location>
</feature>
<evidence type="ECO:0000313" key="8">
    <source>
        <dbReference type="EMBL" id="QUX25166.1"/>
    </source>
</evidence>
<dbReference type="RefSeq" id="WP_220560675.1">
    <property type="nucleotide sequence ID" value="NZ_CP074133.1"/>
</dbReference>
<dbReference type="Gene3D" id="1.10.357.140">
    <property type="entry name" value="UbiA prenyltransferase"/>
    <property type="match status" value="1"/>
</dbReference>
<comment type="pathway">
    <text evidence="2">Quinol/quinone metabolism; menaquinone biosynthesis.</text>
</comment>
<dbReference type="InterPro" id="IPR026046">
    <property type="entry name" value="UBIAD1"/>
</dbReference>
<proteinExistence type="predicted"/>
<dbReference type="Proteomes" id="UP000676079">
    <property type="component" value="Chromosome"/>
</dbReference>
<dbReference type="Pfam" id="PF01040">
    <property type="entry name" value="UbiA"/>
    <property type="match status" value="1"/>
</dbReference>
<keyword evidence="6 7" id="KW-0472">Membrane</keyword>
<keyword evidence="9" id="KW-1185">Reference proteome</keyword>
<dbReference type="InterPro" id="IPR000537">
    <property type="entry name" value="UbiA_prenyltransferase"/>
</dbReference>
<keyword evidence="4 7" id="KW-0812">Transmembrane</keyword>
<feature type="transmembrane region" description="Helical" evidence="7">
    <location>
        <begin position="171"/>
        <end position="188"/>
    </location>
</feature>
<evidence type="ECO:0000256" key="6">
    <source>
        <dbReference type="ARBA" id="ARBA00023136"/>
    </source>
</evidence>
<dbReference type="InterPro" id="IPR044878">
    <property type="entry name" value="UbiA_sf"/>
</dbReference>
<name>A0ABX8BSX9_9ACTN</name>
<protein>
    <submittedName>
        <fullName evidence="8">Prenyltransferase</fullName>
    </submittedName>
</protein>